<dbReference type="InterPro" id="IPR042172">
    <property type="entry name" value="Adenosylhomocyst_ase-like_sf"/>
</dbReference>
<evidence type="ECO:0000256" key="3">
    <source>
        <dbReference type="ARBA" id="ARBA00033091"/>
    </source>
</evidence>
<keyword evidence="5" id="KW-1185">Reference proteome</keyword>
<dbReference type="PANTHER" id="PTHR23420">
    <property type="entry name" value="ADENOSYLHOMOCYSTEINASE"/>
    <property type="match status" value="1"/>
</dbReference>
<name>A0A161X262_DAUCS</name>
<evidence type="ECO:0000313" key="4">
    <source>
        <dbReference type="EMBL" id="WOG87423.1"/>
    </source>
</evidence>
<dbReference type="PANTHER" id="PTHR23420:SF0">
    <property type="entry name" value="ADENOSYLHOMOCYSTEINASE"/>
    <property type="match status" value="1"/>
</dbReference>
<evidence type="ECO:0000256" key="1">
    <source>
        <dbReference type="ARBA" id="ARBA00002639"/>
    </source>
</evidence>
<dbReference type="GO" id="GO:0004013">
    <property type="term" value="F:adenosylhomocysteinase activity"/>
    <property type="evidence" value="ECO:0007669"/>
    <property type="project" value="TreeGrafter"/>
</dbReference>
<organism evidence="4 5">
    <name type="scientific">Daucus carota subsp. sativus</name>
    <name type="common">Carrot</name>
    <dbReference type="NCBI Taxonomy" id="79200"/>
    <lineage>
        <taxon>Eukaryota</taxon>
        <taxon>Viridiplantae</taxon>
        <taxon>Streptophyta</taxon>
        <taxon>Embryophyta</taxon>
        <taxon>Tracheophyta</taxon>
        <taxon>Spermatophyta</taxon>
        <taxon>Magnoliopsida</taxon>
        <taxon>eudicotyledons</taxon>
        <taxon>Gunneridae</taxon>
        <taxon>Pentapetalae</taxon>
        <taxon>asterids</taxon>
        <taxon>campanulids</taxon>
        <taxon>Apiales</taxon>
        <taxon>Apiaceae</taxon>
        <taxon>Apioideae</taxon>
        <taxon>Scandiceae</taxon>
        <taxon>Daucinae</taxon>
        <taxon>Daucus</taxon>
        <taxon>Daucus sect. Daucus</taxon>
    </lineage>
</organism>
<dbReference type="AlphaFoldDB" id="A0A161X262"/>
<dbReference type="Proteomes" id="UP000077755">
    <property type="component" value="Chromosome 2"/>
</dbReference>
<dbReference type="SUPFAM" id="SSF52283">
    <property type="entry name" value="Formate/glycerate dehydrogenase catalytic domain-like"/>
    <property type="match status" value="1"/>
</dbReference>
<dbReference type="GO" id="GO:0033353">
    <property type="term" value="P:S-adenosylmethionine cycle"/>
    <property type="evidence" value="ECO:0007669"/>
    <property type="project" value="TreeGrafter"/>
</dbReference>
<evidence type="ECO:0000313" key="5">
    <source>
        <dbReference type="Proteomes" id="UP000077755"/>
    </source>
</evidence>
<evidence type="ECO:0000256" key="2">
    <source>
        <dbReference type="ARBA" id="ARBA00022091"/>
    </source>
</evidence>
<dbReference type="InterPro" id="IPR000043">
    <property type="entry name" value="Adenosylhomocysteinase-like"/>
</dbReference>
<reference evidence="4" key="2">
    <citation type="submission" date="2022-03" db="EMBL/GenBank/DDBJ databases">
        <title>Draft title - Genomic analysis of global carrot germplasm unveils the trajectory of domestication and the origin of high carotenoid orange carrot.</title>
        <authorList>
            <person name="Iorizzo M."/>
            <person name="Ellison S."/>
            <person name="Senalik D."/>
            <person name="Macko-Podgorni A."/>
            <person name="Grzebelus D."/>
            <person name="Bostan H."/>
            <person name="Rolling W."/>
            <person name="Curaba J."/>
            <person name="Simon P."/>
        </authorList>
    </citation>
    <scope>NUCLEOTIDE SEQUENCE</scope>
    <source>
        <tissue evidence="4">Leaf</tissue>
    </source>
</reference>
<dbReference type="Pfam" id="PF05221">
    <property type="entry name" value="AdoHcyase"/>
    <property type="match status" value="1"/>
</dbReference>
<accession>A0A161X262</accession>
<dbReference type="OMA" id="LWFTKIL"/>
<sequence>MSCSFANQVISQLELWNEKSSGKYEKKDHVLPNHLDEKVAALHLENLGAKLTKLSKDQADYISV</sequence>
<dbReference type="EMBL" id="CP093344">
    <property type="protein sequence ID" value="WOG87423.1"/>
    <property type="molecule type" value="Genomic_DNA"/>
</dbReference>
<dbReference type="Gene3D" id="3.40.50.1480">
    <property type="entry name" value="Adenosylhomocysteinase-like"/>
    <property type="match status" value="1"/>
</dbReference>
<proteinExistence type="predicted"/>
<gene>
    <name evidence="4" type="ORF">DCAR_0206648</name>
</gene>
<dbReference type="GO" id="GO:0005829">
    <property type="term" value="C:cytosol"/>
    <property type="evidence" value="ECO:0007669"/>
    <property type="project" value="TreeGrafter"/>
</dbReference>
<protein>
    <recommendedName>
        <fullName evidence="2">Adenosylhomocysteinase</fullName>
    </recommendedName>
    <alternativeName>
        <fullName evidence="3">S-adenosyl-L-homocysteine hydrolase</fullName>
    </alternativeName>
</protein>
<reference evidence="4" key="1">
    <citation type="journal article" date="2016" name="Nat. Genet.">
        <title>A high-quality carrot genome assembly provides new insights into carotenoid accumulation and asterid genome evolution.</title>
        <authorList>
            <person name="Iorizzo M."/>
            <person name="Ellison S."/>
            <person name="Senalik D."/>
            <person name="Zeng P."/>
            <person name="Satapoomin P."/>
            <person name="Huang J."/>
            <person name="Bowman M."/>
            <person name="Iovene M."/>
            <person name="Sanseverino W."/>
            <person name="Cavagnaro P."/>
            <person name="Yildiz M."/>
            <person name="Macko-Podgorni A."/>
            <person name="Moranska E."/>
            <person name="Grzebelus E."/>
            <person name="Grzebelus D."/>
            <person name="Ashrafi H."/>
            <person name="Zheng Z."/>
            <person name="Cheng S."/>
            <person name="Spooner D."/>
            <person name="Van Deynze A."/>
            <person name="Simon P."/>
        </authorList>
    </citation>
    <scope>NUCLEOTIDE SEQUENCE</scope>
    <source>
        <tissue evidence="4">Leaf</tissue>
    </source>
</reference>
<dbReference type="Gramene" id="KZN05075">
    <property type="protein sequence ID" value="KZN05075"/>
    <property type="gene ID" value="DCAR_005912"/>
</dbReference>
<comment type="function">
    <text evidence="1">Adenosylhomocysteine is a competitive inhibitor of S-adenosyl-L-methionine-dependent methyl transferase reactions; therefore adenosylhomocysteinase may play a key role in the control of methylations via regulation of the intracellular concentration of adenosylhomocysteine.</text>
</comment>